<feature type="transmembrane region" description="Helical" evidence="7">
    <location>
        <begin position="58"/>
        <end position="77"/>
    </location>
</feature>
<proteinExistence type="predicted"/>
<dbReference type="Proteomes" id="UP000298664">
    <property type="component" value="Chromosome Linear"/>
</dbReference>
<protein>
    <submittedName>
        <fullName evidence="8">Cytochrome c oxidase assembly protein</fullName>
    </submittedName>
</protein>
<evidence type="ECO:0000256" key="4">
    <source>
        <dbReference type="ARBA" id="ARBA00022989"/>
    </source>
</evidence>
<evidence type="ECO:0000313" key="8">
    <source>
        <dbReference type="EMBL" id="WHA43190.1"/>
    </source>
</evidence>
<feature type="transmembrane region" description="Helical" evidence="7">
    <location>
        <begin position="148"/>
        <end position="168"/>
    </location>
</feature>
<evidence type="ECO:0000256" key="6">
    <source>
        <dbReference type="SAM" id="MobiDB-lite"/>
    </source>
</evidence>
<feature type="transmembrane region" description="Helical" evidence="7">
    <location>
        <begin position="250"/>
        <end position="272"/>
    </location>
</feature>
<keyword evidence="3 7" id="KW-0812">Transmembrane</keyword>
<evidence type="ECO:0000256" key="5">
    <source>
        <dbReference type="ARBA" id="ARBA00023136"/>
    </source>
</evidence>
<evidence type="ECO:0000256" key="7">
    <source>
        <dbReference type="SAM" id="Phobius"/>
    </source>
</evidence>
<feature type="region of interest" description="Disordered" evidence="6">
    <location>
        <begin position="1"/>
        <end position="23"/>
    </location>
</feature>
<accession>A0AAF0HEI2</accession>
<keyword evidence="2" id="KW-1003">Cell membrane</keyword>
<sequence>MKREGVERLPAHGTSSSAPRSAKEAYCAERRKRGRILGINQTVPYCGPAPLPADLWSAWNFDPFAILLVAFLTAFTAMREANGWLSWKVPAVFLISSLIFISPLCALTTALFSARVTHHFILMTALAPLLASLLRLEHSVLNRLPPELAFIIHTLIFWLWHVPPGYAFALSGDLAYWSMQGTLLLSAVWLWAIILSRRTTLMCAITLTLGTVAQMGMLAAILTLSRAPLFAAHMDTTLAFGLEPLRDQQLAGVLMWTVGLLPYLAVAIARLYQTVAITRGDGEQRW</sequence>
<feature type="transmembrane region" description="Helical" evidence="7">
    <location>
        <begin position="118"/>
        <end position="136"/>
    </location>
</feature>
<feature type="transmembrane region" description="Helical" evidence="7">
    <location>
        <begin position="174"/>
        <end position="194"/>
    </location>
</feature>
<dbReference type="AlphaFoldDB" id="A0AAF0HEI2"/>
<feature type="compositionally biased region" description="Basic and acidic residues" evidence="6">
    <location>
        <begin position="1"/>
        <end position="10"/>
    </location>
</feature>
<keyword evidence="4 7" id="KW-1133">Transmembrane helix</keyword>
<comment type="subcellular location">
    <subcellularLocation>
        <location evidence="1">Cell membrane</location>
        <topology evidence="1">Multi-pass membrane protein</topology>
    </subcellularLocation>
</comment>
<dbReference type="EMBL" id="CP124734">
    <property type="protein sequence ID" value="WHA43190.1"/>
    <property type="molecule type" value="Genomic_DNA"/>
</dbReference>
<feature type="transmembrane region" description="Helical" evidence="7">
    <location>
        <begin position="201"/>
        <end position="224"/>
    </location>
</feature>
<evidence type="ECO:0000256" key="1">
    <source>
        <dbReference type="ARBA" id="ARBA00004651"/>
    </source>
</evidence>
<evidence type="ECO:0000256" key="3">
    <source>
        <dbReference type="ARBA" id="ARBA00022692"/>
    </source>
</evidence>
<evidence type="ECO:0000256" key="2">
    <source>
        <dbReference type="ARBA" id="ARBA00022475"/>
    </source>
</evidence>
<name>A0AAF0HEI2_9HYPH</name>
<gene>
    <name evidence="8" type="ORF">CFBP5477_018230</name>
</gene>
<feature type="transmembrane region" description="Helical" evidence="7">
    <location>
        <begin position="89"/>
        <end position="112"/>
    </location>
</feature>
<evidence type="ECO:0000313" key="9">
    <source>
        <dbReference type="Proteomes" id="UP000298664"/>
    </source>
</evidence>
<dbReference type="GO" id="GO:0005886">
    <property type="term" value="C:plasma membrane"/>
    <property type="evidence" value="ECO:0007669"/>
    <property type="project" value="UniProtKB-SubCell"/>
</dbReference>
<reference evidence="8" key="1">
    <citation type="submission" date="2023-05" db="EMBL/GenBank/DDBJ databases">
        <title>Complete genome sequence of Agrobacterium larrymoorei CFBP5477.</title>
        <authorList>
            <person name="Yen H.-C."/>
            <person name="Chou L."/>
            <person name="Lin Y.-C."/>
            <person name="Lai E.-M."/>
            <person name="Kuo C.-H."/>
        </authorList>
    </citation>
    <scope>NUCLEOTIDE SEQUENCE</scope>
    <source>
        <strain evidence="8">CFBP5477</strain>
    </source>
</reference>
<organism evidence="8 9">
    <name type="scientific">Agrobacterium larrymoorei</name>
    <dbReference type="NCBI Taxonomy" id="160699"/>
    <lineage>
        <taxon>Bacteria</taxon>
        <taxon>Pseudomonadati</taxon>
        <taxon>Pseudomonadota</taxon>
        <taxon>Alphaproteobacteria</taxon>
        <taxon>Hyphomicrobiales</taxon>
        <taxon>Rhizobiaceae</taxon>
        <taxon>Rhizobium/Agrobacterium group</taxon>
        <taxon>Agrobacterium</taxon>
    </lineage>
</organism>
<keyword evidence="5 7" id="KW-0472">Membrane</keyword>
<dbReference type="InterPro" id="IPR019108">
    <property type="entry name" value="Caa3_assmbl_CtaG-rel"/>
</dbReference>
<dbReference type="Pfam" id="PF09678">
    <property type="entry name" value="Caa3_CtaG"/>
    <property type="match status" value="1"/>
</dbReference>